<gene>
    <name evidence="3" type="ORF">LEMA_P111330.1</name>
</gene>
<proteinExistence type="predicted"/>
<dbReference type="HOGENOM" id="CLU_1695802_0_0_1"/>
<dbReference type="eggNOG" id="ENOG502RXNE">
    <property type="taxonomic scope" value="Eukaryota"/>
</dbReference>
<protein>
    <recommendedName>
        <fullName evidence="2">Domain of unknown function at the cortex 1 domain-containing protein</fullName>
    </recommendedName>
</protein>
<dbReference type="Pfam" id="PF08588">
    <property type="entry name" value="Duc1"/>
    <property type="match status" value="1"/>
</dbReference>
<feature type="domain" description="Domain of unknown function at the cortex 1" evidence="2">
    <location>
        <begin position="15"/>
        <end position="126"/>
    </location>
</feature>
<dbReference type="PANTHER" id="PTHR34826:SF2">
    <property type="entry name" value="UPF0590 PROTEIN C409.17C"/>
    <property type="match status" value="1"/>
</dbReference>
<evidence type="ECO:0000259" key="2">
    <source>
        <dbReference type="Pfam" id="PF08588"/>
    </source>
</evidence>
<evidence type="ECO:0000256" key="1">
    <source>
        <dbReference type="SAM" id="MobiDB-lite"/>
    </source>
</evidence>
<name>E4ZXW9_LEPMJ</name>
<dbReference type="InParanoid" id="E4ZXW9"/>
<accession>E4ZXW9</accession>
<dbReference type="PANTHER" id="PTHR34826">
    <property type="entry name" value="UPF0590 PROTEIN C409.17C"/>
    <property type="match status" value="1"/>
</dbReference>
<evidence type="ECO:0000313" key="3">
    <source>
        <dbReference type="EMBL" id="CBX96214.1"/>
    </source>
</evidence>
<reference evidence="4" key="1">
    <citation type="journal article" date="2011" name="Nat. Commun.">
        <title>Effector diversification within compartments of the Leptosphaeria maculans genome affected by Repeat-Induced Point mutations.</title>
        <authorList>
            <person name="Rouxel T."/>
            <person name="Grandaubert J."/>
            <person name="Hane J.K."/>
            <person name="Hoede C."/>
            <person name="van de Wouw A.P."/>
            <person name="Couloux A."/>
            <person name="Dominguez V."/>
            <person name="Anthouard V."/>
            <person name="Bally P."/>
            <person name="Bourras S."/>
            <person name="Cozijnsen A.J."/>
            <person name="Ciuffetti L.M."/>
            <person name="Degrave A."/>
            <person name="Dilmaghani A."/>
            <person name="Duret L."/>
            <person name="Fudal I."/>
            <person name="Goodwin S.B."/>
            <person name="Gout L."/>
            <person name="Glaser N."/>
            <person name="Linglin J."/>
            <person name="Kema G.H.J."/>
            <person name="Lapalu N."/>
            <person name="Lawrence C.B."/>
            <person name="May K."/>
            <person name="Meyer M."/>
            <person name="Ollivier B."/>
            <person name="Poulain J."/>
            <person name="Schoch C.L."/>
            <person name="Simon A."/>
            <person name="Spatafora J.W."/>
            <person name="Stachowiak A."/>
            <person name="Turgeon B.G."/>
            <person name="Tyler B.M."/>
            <person name="Vincent D."/>
            <person name="Weissenbach J."/>
            <person name="Amselem J."/>
            <person name="Quesneville H."/>
            <person name="Oliver R.P."/>
            <person name="Wincker P."/>
            <person name="Balesdent M.-H."/>
            <person name="Howlett B.J."/>
        </authorList>
    </citation>
    <scope>NUCLEOTIDE SEQUENCE [LARGE SCALE GENOMIC DNA]</scope>
    <source>
        <strain evidence="4">JN3 / isolate v23.1.3 / race Av1-4-5-6-7-8</strain>
    </source>
</reference>
<dbReference type="VEuPathDB" id="FungiDB:LEMA_P111330.1"/>
<feature type="region of interest" description="Disordered" evidence="1">
    <location>
        <begin position="127"/>
        <end position="155"/>
    </location>
</feature>
<evidence type="ECO:0000313" key="4">
    <source>
        <dbReference type="Proteomes" id="UP000002668"/>
    </source>
</evidence>
<organism evidence="4">
    <name type="scientific">Leptosphaeria maculans (strain JN3 / isolate v23.1.3 / race Av1-4-5-6-7-8)</name>
    <name type="common">Blackleg fungus</name>
    <name type="synonym">Phoma lingam</name>
    <dbReference type="NCBI Taxonomy" id="985895"/>
    <lineage>
        <taxon>Eukaryota</taxon>
        <taxon>Fungi</taxon>
        <taxon>Dikarya</taxon>
        <taxon>Ascomycota</taxon>
        <taxon>Pezizomycotina</taxon>
        <taxon>Dothideomycetes</taxon>
        <taxon>Pleosporomycetidae</taxon>
        <taxon>Pleosporales</taxon>
        <taxon>Pleosporineae</taxon>
        <taxon>Leptosphaeriaceae</taxon>
        <taxon>Plenodomus</taxon>
        <taxon>Plenodomus lingam/Leptosphaeria maculans species complex</taxon>
    </lineage>
</organism>
<sequence length="155" mass="17516">MPKTIIPTARDKYLLEVTAGPSYNPSTHTQVPVNSTHPTLIESDLLTAHLHIRIRDYHGLPPTSPPTCPYFHHPAHTSDRYSISYSFIPKQPIPGSQLVMGFDYGHSVKHQLPPGTKTALKIRRCNNKNHGKNNTSYCDSHSSEQRRLQPRAFRV</sequence>
<dbReference type="STRING" id="985895.E4ZXW9"/>
<dbReference type="InterPro" id="IPR013897">
    <property type="entry name" value="Duc1"/>
</dbReference>
<dbReference type="OrthoDB" id="2119945at2759"/>
<dbReference type="AlphaFoldDB" id="E4ZXW9"/>
<dbReference type="Proteomes" id="UP000002668">
    <property type="component" value="Genome"/>
</dbReference>
<keyword evidence="4" id="KW-1185">Reference proteome</keyword>
<dbReference type="EMBL" id="FP929128">
    <property type="protein sequence ID" value="CBX96214.1"/>
    <property type="molecule type" value="Genomic_DNA"/>
</dbReference>